<evidence type="ECO:0000256" key="6">
    <source>
        <dbReference type="HAMAP-Rule" id="MF_00900"/>
    </source>
</evidence>
<dbReference type="InterPro" id="IPR032305">
    <property type="entry name" value="GTP-bd_M"/>
</dbReference>
<comment type="subunit">
    <text evidence="6">Monomer. Associates with the 50S ribosomal subunit.</text>
</comment>
<dbReference type="NCBIfam" id="TIGR00231">
    <property type="entry name" value="small_GTP"/>
    <property type="match status" value="1"/>
</dbReference>
<dbReference type="EMBL" id="MIKE01000011">
    <property type="protein sequence ID" value="OHT46382.1"/>
    <property type="molecule type" value="Genomic_DNA"/>
</dbReference>
<dbReference type="FunFam" id="3.40.50.11060:FF:000001">
    <property type="entry name" value="GTPase HflX"/>
    <property type="match status" value="1"/>
</dbReference>
<dbReference type="GO" id="GO:0003924">
    <property type="term" value="F:GTPase activity"/>
    <property type="evidence" value="ECO:0007669"/>
    <property type="project" value="UniProtKB-UniRule"/>
</dbReference>
<feature type="binding site" evidence="7">
    <location>
        <begin position="231"/>
        <end position="235"/>
    </location>
    <ligand>
        <name>GTP</name>
        <dbReference type="ChEBI" id="CHEBI:37565"/>
    </ligand>
</feature>
<dbReference type="Pfam" id="PF01926">
    <property type="entry name" value="MMR_HSR1"/>
    <property type="match status" value="1"/>
</dbReference>
<dbReference type="EMBL" id="MUHG01000002">
    <property type="protein sequence ID" value="OXB22344.1"/>
    <property type="molecule type" value="Genomic_DNA"/>
</dbReference>
<reference evidence="10" key="1">
    <citation type="submission" date="2016-09" db="EMBL/GenBank/DDBJ databases">
        <authorList>
            <person name="Capua I."/>
            <person name="De Benedictis P."/>
            <person name="Joannis T."/>
            <person name="Lombin L.H."/>
            <person name="Cattoli G."/>
        </authorList>
    </citation>
    <scope>NUCLEOTIDE SEQUENCE [LARGE SCALE GENOMIC DNA]</scope>
    <source>
        <strain evidence="10">MSU</strain>
    </source>
</reference>
<keyword evidence="1 6" id="KW-0963">Cytoplasm</keyword>
<dbReference type="GO" id="GO:0046872">
    <property type="term" value="F:metal ion binding"/>
    <property type="evidence" value="ECO:0007669"/>
    <property type="project" value="UniProtKB-KW"/>
</dbReference>
<dbReference type="HAMAP" id="MF_00900">
    <property type="entry name" value="GTPase_HflX"/>
    <property type="match status" value="1"/>
</dbReference>
<keyword evidence="4 8" id="KW-0460">Magnesium</keyword>
<evidence type="ECO:0000256" key="1">
    <source>
        <dbReference type="ARBA" id="ARBA00022490"/>
    </source>
</evidence>
<feature type="binding site" evidence="7">
    <location>
        <begin position="206"/>
        <end position="213"/>
    </location>
    <ligand>
        <name>GTP</name>
        <dbReference type="ChEBI" id="CHEBI:37565"/>
    </ligand>
</feature>
<keyword evidence="5 6" id="KW-0342">GTP-binding</keyword>
<feature type="binding site" evidence="8">
    <location>
        <position position="233"/>
    </location>
    <ligand>
        <name>Mg(2+)</name>
        <dbReference type="ChEBI" id="CHEBI:18420"/>
    </ligand>
</feature>
<sequence length="409" mass="47483">MLEKEVINFERTAIVGIITQNQSEEKLNEYLDELEFLTFTAGGEVIKRFSQKMERPNPKTFVGTGKIDEINLFVKENNISTLIFDDELSPSQQKNISRIIDCKILDRTNLILDIFAQRAETSYARTQVELAQCQYLLPRLSGLWTHLERQKGGIGMRGPGETEIETDRRIVRDRISLLKDKIKTIDKQMSIQRSNRGAMVRVALVGYTNVGKSTLMNAIGKSDVFVENKLFATLDTTVRKVVIKNLPFLLSDTVGFIRKLPTQLVDSFKSTLDEVREADLLLHVVDISHPDFEDHIESVNQTLLEIKSNDKPTIMVFNKIDAYKHLTIDEDDLITERTRRHYTLEEWKQTWMSNVGEDKTLFISATQKQNFEEFREMVYEAVRQIHITRFPYNKFLYPDYKDAIEKEEE</sequence>
<feature type="binding site" evidence="8">
    <location>
        <position position="213"/>
    </location>
    <ligand>
        <name>Mg(2+)</name>
        <dbReference type="ChEBI" id="CHEBI:18420"/>
    </ligand>
</feature>
<dbReference type="Pfam" id="PF13167">
    <property type="entry name" value="GTP-bdg_N"/>
    <property type="match status" value="1"/>
</dbReference>
<comment type="cofactor">
    <cofactor evidence="8">
        <name>Mg(2+)</name>
        <dbReference type="ChEBI" id="CHEBI:18420"/>
    </cofactor>
</comment>
<evidence type="ECO:0000256" key="8">
    <source>
        <dbReference type="PIRSR" id="PIRSR006809-2"/>
    </source>
</evidence>
<dbReference type="GO" id="GO:0005737">
    <property type="term" value="C:cytoplasm"/>
    <property type="evidence" value="ECO:0007669"/>
    <property type="project" value="UniProtKB-SubCell"/>
</dbReference>
<comment type="caution">
    <text evidence="10">The sequence shown here is derived from an EMBL/GenBank/DDBJ whole genome shotgun (WGS) entry which is preliminary data.</text>
</comment>
<reference evidence="12" key="2">
    <citation type="submission" date="2016-09" db="EMBL/GenBank/DDBJ databases">
        <authorList>
            <person name="Chen S."/>
            <person name="Walker E."/>
        </authorList>
    </citation>
    <scope>NUCLEOTIDE SEQUENCE [LARGE SCALE GENOMIC DNA]</scope>
    <source>
        <strain evidence="12">MSU</strain>
    </source>
</reference>
<evidence type="ECO:0000313" key="10">
    <source>
        <dbReference type="EMBL" id="OHT46382.1"/>
    </source>
</evidence>
<dbReference type="InterPro" id="IPR030394">
    <property type="entry name" value="G_HFLX_dom"/>
</dbReference>
<dbReference type="FunFam" id="3.40.50.300:FF:000955">
    <property type="entry name" value="GTPase HflX"/>
    <property type="match status" value="1"/>
</dbReference>
<comment type="similarity">
    <text evidence="6">Belongs to the TRAFAC class OBG-HflX-like GTPase superfamily. HflX GTPase family.</text>
</comment>
<dbReference type="PIRSF" id="PIRSF006809">
    <property type="entry name" value="GTP-binding_hflX_prd"/>
    <property type="match status" value="1"/>
</dbReference>
<dbReference type="PRINTS" id="PR00326">
    <property type="entry name" value="GTP1OBG"/>
</dbReference>
<feature type="binding site" evidence="7">
    <location>
        <begin position="318"/>
        <end position="321"/>
    </location>
    <ligand>
        <name>GTP</name>
        <dbReference type="ChEBI" id="CHEBI:37565"/>
    </ligand>
</feature>
<dbReference type="PANTHER" id="PTHR10229">
    <property type="entry name" value="GTP-BINDING PROTEIN HFLX"/>
    <property type="match status" value="1"/>
</dbReference>
<comment type="subcellular location">
    <subcellularLocation>
        <location evidence="6">Cytoplasm</location>
    </subcellularLocation>
    <text evidence="6">May associate with membranes.</text>
</comment>
<dbReference type="SUPFAM" id="SSF52540">
    <property type="entry name" value="P-loop containing nucleoside triphosphate hydrolases"/>
    <property type="match status" value="1"/>
</dbReference>
<evidence type="ECO:0000256" key="4">
    <source>
        <dbReference type="ARBA" id="ARBA00022842"/>
    </source>
</evidence>
<dbReference type="GO" id="GO:0005525">
    <property type="term" value="F:GTP binding"/>
    <property type="evidence" value="ECO:0007669"/>
    <property type="project" value="UniProtKB-UniRule"/>
</dbReference>
<feature type="domain" description="Hflx-type G" evidence="9">
    <location>
        <begin position="200"/>
        <end position="386"/>
    </location>
</feature>
<keyword evidence="3 6" id="KW-0547">Nucleotide-binding</keyword>
<dbReference type="CDD" id="cd01878">
    <property type="entry name" value="HflX"/>
    <property type="match status" value="1"/>
</dbReference>
<dbReference type="PANTHER" id="PTHR10229:SF0">
    <property type="entry name" value="GTP-BINDING PROTEIN 6-RELATED"/>
    <property type="match status" value="1"/>
</dbReference>
<evidence type="ECO:0000259" key="9">
    <source>
        <dbReference type="PROSITE" id="PS51705"/>
    </source>
</evidence>
<evidence type="ECO:0000256" key="7">
    <source>
        <dbReference type="PIRSR" id="PIRSR006809-1"/>
    </source>
</evidence>
<dbReference type="Pfam" id="PF16360">
    <property type="entry name" value="GTP-bdg_M"/>
    <property type="match status" value="1"/>
</dbReference>
<gene>
    <name evidence="6" type="primary">hflX</name>
    <name evidence="11" type="ORF">B0A71_02455</name>
    <name evidence="10" type="ORF">BHE19_02410</name>
</gene>
<dbReference type="InterPro" id="IPR027417">
    <property type="entry name" value="P-loop_NTPase"/>
</dbReference>
<dbReference type="GO" id="GO:0043022">
    <property type="term" value="F:ribosome binding"/>
    <property type="evidence" value="ECO:0007669"/>
    <property type="project" value="TreeGrafter"/>
</dbReference>
<dbReference type="PROSITE" id="PS51705">
    <property type="entry name" value="G_HFLX"/>
    <property type="match status" value="1"/>
</dbReference>
<evidence type="ECO:0000313" key="12">
    <source>
        <dbReference type="Proteomes" id="UP000180252"/>
    </source>
</evidence>
<dbReference type="InterPro" id="IPR016496">
    <property type="entry name" value="GTPase_HflX"/>
</dbReference>
<evidence type="ECO:0000313" key="13">
    <source>
        <dbReference type="Proteomes" id="UP000198319"/>
    </source>
</evidence>
<organism evidence="10 12">
    <name type="scientific">Flavobacterium tructae</name>
    <dbReference type="NCBI Taxonomy" id="1114873"/>
    <lineage>
        <taxon>Bacteria</taxon>
        <taxon>Pseudomonadati</taxon>
        <taxon>Bacteroidota</taxon>
        <taxon>Flavobacteriia</taxon>
        <taxon>Flavobacteriales</taxon>
        <taxon>Flavobacteriaceae</taxon>
        <taxon>Flavobacterium</taxon>
    </lineage>
</organism>
<feature type="binding site" evidence="7">
    <location>
        <begin position="364"/>
        <end position="366"/>
    </location>
    <ligand>
        <name>GTP</name>
        <dbReference type="ChEBI" id="CHEBI:37565"/>
    </ligand>
</feature>
<dbReference type="NCBIfam" id="TIGR03156">
    <property type="entry name" value="GTP_HflX"/>
    <property type="match status" value="1"/>
</dbReference>
<name>A0A1S1J6V4_9FLAO</name>
<proteinExistence type="inferred from homology"/>
<evidence type="ECO:0000313" key="11">
    <source>
        <dbReference type="EMBL" id="OXB22344.1"/>
    </source>
</evidence>
<dbReference type="RefSeq" id="WP_017494557.1">
    <property type="nucleotide sequence ID" value="NZ_JASTTY010000001.1"/>
</dbReference>
<dbReference type="Proteomes" id="UP000198319">
    <property type="component" value="Unassembled WGS sequence"/>
</dbReference>
<dbReference type="OrthoDB" id="9812272at2"/>
<dbReference type="InterPro" id="IPR042108">
    <property type="entry name" value="GTPase_HflX_N_sf"/>
</dbReference>
<comment type="function">
    <text evidence="6">GTPase that associates with the 50S ribosomal subunit and may have a role during protein synthesis or ribosome biogenesis.</text>
</comment>
<evidence type="ECO:0000256" key="3">
    <source>
        <dbReference type="ARBA" id="ARBA00022741"/>
    </source>
</evidence>
<keyword evidence="2 8" id="KW-0479">Metal-binding</keyword>
<dbReference type="AlphaFoldDB" id="A0A1S1J6V4"/>
<dbReference type="Gene3D" id="6.10.250.2860">
    <property type="match status" value="1"/>
</dbReference>
<dbReference type="InterPro" id="IPR025121">
    <property type="entry name" value="GTPase_HflX_N"/>
</dbReference>
<protein>
    <recommendedName>
        <fullName evidence="6">GTPase HflX</fullName>
    </recommendedName>
    <alternativeName>
        <fullName evidence="6">GTP-binding protein HflX</fullName>
    </alternativeName>
</protein>
<reference evidence="11 13" key="3">
    <citation type="submission" date="2016-11" db="EMBL/GenBank/DDBJ databases">
        <title>Whole genomes of Flavobacteriaceae.</title>
        <authorList>
            <person name="Stine C."/>
            <person name="Li C."/>
            <person name="Tadesse D."/>
        </authorList>
    </citation>
    <scope>NUCLEOTIDE SEQUENCE [LARGE SCALE GENOMIC DNA]</scope>
    <source>
        <strain evidence="11 13">ATCC BAA-2541</strain>
    </source>
</reference>
<accession>A0A1S1J6V4</accession>
<dbReference type="Gene3D" id="3.40.50.11060">
    <property type="entry name" value="GTPase HflX, N-terminal domain"/>
    <property type="match status" value="1"/>
</dbReference>
<dbReference type="InterPro" id="IPR006073">
    <property type="entry name" value="GTP-bd"/>
</dbReference>
<feature type="binding site" evidence="7">
    <location>
        <begin position="252"/>
        <end position="255"/>
    </location>
    <ligand>
        <name>GTP</name>
        <dbReference type="ChEBI" id="CHEBI:37565"/>
    </ligand>
</feature>
<dbReference type="InterPro" id="IPR005225">
    <property type="entry name" value="Small_GTP-bd"/>
</dbReference>
<keyword evidence="13" id="KW-1185">Reference proteome</keyword>
<dbReference type="Gene3D" id="3.40.50.300">
    <property type="entry name" value="P-loop containing nucleotide triphosphate hydrolases"/>
    <property type="match status" value="1"/>
</dbReference>
<evidence type="ECO:0000256" key="2">
    <source>
        <dbReference type="ARBA" id="ARBA00022723"/>
    </source>
</evidence>
<dbReference type="STRING" id="1278819.BHE19_02410"/>
<dbReference type="Proteomes" id="UP000180252">
    <property type="component" value="Unassembled WGS sequence"/>
</dbReference>
<evidence type="ECO:0000256" key="5">
    <source>
        <dbReference type="ARBA" id="ARBA00023134"/>
    </source>
</evidence>